<evidence type="ECO:0000256" key="1">
    <source>
        <dbReference type="SAM" id="SignalP"/>
    </source>
</evidence>
<dbReference type="AlphaFoldDB" id="A0A6A6GIL7"/>
<evidence type="ECO:0000313" key="3">
    <source>
        <dbReference type="Proteomes" id="UP000799538"/>
    </source>
</evidence>
<reference evidence="3" key="1">
    <citation type="journal article" date="2020" name="Stud. Mycol.">
        <title>101 Dothideomycetes genomes: A test case for predicting lifestyles and emergence of pathogens.</title>
        <authorList>
            <person name="Haridas S."/>
            <person name="Albert R."/>
            <person name="Binder M."/>
            <person name="Bloem J."/>
            <person name="LaButti K."/>
            <person name="Salamov A."/>
            <person name="Andreopoulos B."/>
            <person name="Baker S."/>
            <person name="Barry K."/>
            <person name="Bills G."/>
            <person name="Bluhm B."/>
            <person name="Cannon C."/>
            <person name="Castanera R."/>
            <person name="Culley D."/>
            <person name="Daum C."/>
            <person name="Ezra D."/>
            <person name="Gonzalez J."/>
            <person name="Henrissat B."/>
            <person name="Kuo A."/>
            <person name="Liang C."/>
            <person name="Lipzen A."/>
            <person name="Lutzoni F."/>
            <person name="Magnuson J."/>
            <person name="Mondo S."/>
            <person name="Nolan M."/>
            <person name="Ohm R."/>
            <person name="Pangilinan J."/>
            <person name="Park H.-J."/>
            <person name="Ramirez L."/>
            <person name="Alfaro M."/>
            <person name="Sun H."/>
            <person name="Tritt A."/>
            <person name="Yoshinaga Y."/>
            <person name="Zwiers L.-H."/>
            <person name="Turgeon B."/>
            <person name="Goodwin S."/>
            <person name="Spatafora J."/>
            <person name="Crous P."/>
            <person name="Grigoriev I."/>
        </authorList>
    </citation>
    <scope>NUCLEOTIDE SEQUENCE [LARGE SCALE GENOMIC DNA]</scope>
    <source>
        <strain evidence="3">CECT 20119</strain>
    </source>
</reference>
<protein>
    <submittedName>
        <fullName evidence="2">Uncharacterized protein</fullName>
    </submittedName>
</protein>
<accession>A0A6A6GIL7</accession>
<gene>
    <name evidence="2" type="ORF">BDZ85DRAFT_257689</name>
</gene>
<proteinExistence type="predicted"/>
<name>A0A6A6GIL7_9PEZI</name>
<evidence type="ECO:0000313" key="2">
    <source>
        <dbReference type="EMBL" id="KAF2225556.1"/>
    </source>
</evidence>
<organism evidence="2 3">
    <name type="scientific">Elsinoe ampelina</name>
    <dbReference type="NCBI Taxonomy" id="302913"/>
    <lineage>
        <taxon>Eukaryota</taxon>
        <taxon>Fungi</taxon>
        <taxon>Dikarya</taxon>
        <taxon>Ascomycota</taxon>
        <taxon>Pezizomycotina</taxon>
        <taxon>Dothideomycetes</taxon>
        <taxon>Dothideomycetidae</taxon>
        <taxon>Myriangiales</taxon>
        <taxon>Elsinoaceae</taxon>
        <taxon>Elsinoe</taxon>
    </lineage>
</organism>
<feature type="signal peptide" evidence="1">
    <location>
        <begin position="1"/>
        <end position="19"/>
    </location>
</feature>
<dbReference type="EMBL" id="ML992503">
    <property type="protein sequence ID" value="KAF2225556.1"/>
    <property type="molecule type" value="Genomic_DNA"/>
</dbReference>
<sequence length="108" mass="12302">MQLLPSLLTAASLATIVAANSHTWCFCRWKGWSQIKPSDMATQRTLVYNACQGYPLSYGFFNDNKPIPSAGVELKDVNRYNGEIDFWVRDRLDPPELHLTRFRPAKPS</sequence>
<keyword evidence="3" id="KW-1185">Reference proteome</keyword>
<dbReference type="Proteomes" id="UP000799538">
    <property type="component" value="Unassembled WGS sequence"/>
</dbReference>
<feature type="chain" id="PRO_5025493897" evidence="1">
    <location>
        <begin position="20"/>
        <end position="108"/>
    </location>
</feature>
<keyword evidence="1" id="KW-0732">Signal</keyword>